<evidence type="ECO:0000313" key="2">
    <source>
        <dbReference type="Proteomes" id="UP001172155"/>
    </source>
</evidence>
<evidence type="ECO:0008006" key="3">
    <source>
        <dbReference type="Google" id="ProtNLM"/>
    </source>
</evidence>
<accession>A0AA40ETV3</accession>
<dbReference type="Gene3D" id="1.25.40.10">
    <property type="entry name" value="Tetratricopeptide repeat domain"/>
    <property type="match status" value="1"/>
</dbReference>
<dbReference type="InterPro" id="IPR011990">
    <property type="entry name" value="TPR-like_helical_dom_sf"/>
</dbReference>
<dbReference type="EMBL" id="JAUKUD010000004">
    <property type="protein sequence ID" value="KAK0745443.1"/>
    <property type="molecule type" value="Genomic_DNA"/>
</dbReference>
<keyword evidence="2" id="KW-1185">Reference proteome</keyword>
<reference evidence="1" key="1">
    <citation type="submission" date="2023-06" db="EMBL/GenBank/DDBJ databases">
        <title>Genome-scale phylogeny and comparative genomics of the fungal order Sordariales.</title>
        <authorList>
            <consortium name="Lawrence Berkeley National Laboratory"/>
            <person name="Hensen N."/>
            <person name="Bonometti L."/>
            <person name="Westerberg I."/>
            <person name="Brannstrom I.O."/>
            <person name="Guillou S."/>
            <person name="Cros-Aarteil S."/>
            <person name="Calhoun S."/>
            <person name="Haridas S."/>
            <person name="Kuo A."/>
            <person name="Mondo S."/>
            <person name="Pangilinan J."/>
            <person name="Riley R."/>
            <person name="LaButti K."/>
            <person name="Andreopoulos B."/>
            <person name="Lipzen A."/>
            <person name="Chen C."/>
            <person name="Yanf M."/>
            <person name="Daum C."/>
            <person name="Ng V."/>
            <person name="Clum A."/>
            <person name="Steindorff A."/>
            <person name="Ohm R."/>
            <person name="Martin F."/>
            <person name="Silar P."/>
            <person name="Natvig D."/>
            <person name="Lalanne C."/>
            <person name="Gautier V."/>
            <person name="Ament-velasquez S.L."/>
            <person name="Kruys A."/>
            <person name="Hutchinson M.I."/>
            <person name="Powell A.J."/>
            <person name="Barry K."/>
            <person name="Miller A.N."/>
            <person name="Grigoriev I.V."/>
            <person name="Debuchy R."/>
            <person name="Gladieux P."/>
            <person name="Thoren M.H."/>
            <person name="Johannesson H."/>
        </authorList>
    </citation>
    <scope>NUCLEOTIDE SEQUENCE</scope>
    <source>
        <strain evidence="1">SMH3187-1</strain>
    </source>
</reference>
<gene>
    <name evidence="1" type="ORF">B0T18DRAFT_409455</name>
</gene>
<evidence type="ECO:0000313" key="1">
    <source>
        <dbReference type="EMBL" id="KAK0745443.1"/>
    </source>
</evidence>
<organism evidence="1 2">
    <name type="scientific">Schizothecium vesticola</name>
    <dbReference type="NCBI Taxonomy" id="314040"/>
    <lineage>
        <taxon>Eukaryota</taxon>
        <taxon>Fungi</taxon>
        <taxon>Dikarya</taxon>
        <taxon>Ascomycota</taxon>
        <taxon>Pezizomycotina</taxon>
        <taxon>Sordariomycetes</taxon>
        <taxon>Sordariomycetidae</taxon>
        <taxon>Sordariales</taxon>
        <taxon>Schizotheciaceae</taxon>
        <taxon>Schizothecium</taxon>
    </lineage>
</organism>
<protein>
    <recommendedName>
        <fullName evidence="3">Kinesin light chain</fullName>
    </recommendedName>
</protein>
<dbReference type="Proteomes" id="UP001172155">
    <property type="component" value="Unassembled WGS sequence"/>
</dbReference>
<proteinExistence type="predicted"/>
<comment type="caution">
    <text evidence="1">The sequence shown here is derived from an EMBL/GenBank/DDBJ whole genome shotgun (WGS) entry which is preliminary data.</text>
</comment>
<name>A0AA40ETV3_9PEZI</name>
<sequence length="77" mass="8412">MAARLEKYEEAEQINRRALDVREKVLGTEYPDTLTSVGILASVGQTARQYAAGSRRGCVPSITGCSTKSLKRVLARL</sequence>
<dbReference type="AlphaFoldDB" id="A0AA40ETV3"/>